<keyword evidence="2" id="KW-1185">Reference proteome</keyword>
<accession>A0ABT9VXR5</accession>
<name>A0ABT9VXR5_9BACI</name>
<organism evidence="1 2">
    <name type="scientific">Caldalkalibacillus horti</name>
    <dbReference type="NCBI Taxonomy" id="77523"/>
    <lineage>
        <taxon>Bacteria</taxon>
        <taxon>Bacillati</taxon>
        <taxon>Bacillota</taxon>
        <taxon>Bacilli</taxon>
        <taxon>Bacillales</taxon>
        <taxon>Bacillaceae</taxon>
        <taxon>Caldalkalibacillus</taxon>
    </lineage>
</organism>
<dbReference type="EMBL" id="JAUSTY010000005">
    <property type="protein sequence ID" value="MDQ0165768.1"/>
    <property type="molecule type" value="Genomic_DNA"/>
</dbReference>
<dbReference type="RefSeq" id="WP_343834557.1">
    <property type="nucleotide sequence ID" value="NZ_BAAADK010000011.1"/>
</dbReference>
<protein>
    <submittedName>
        <fullName evidence="1">Uncharacterized protein</fullName>
    </submittedName>
</protein>
<gene>
    <name evidence="1" type="ORF">J2S11_001669</name>
</gene>
<proteinExistence type="predicted"/>
<sequence length="58" mass="6563">MDIDTGEEKVLYEGEKYLGSGNRMGQDILFINFGFASGEVTSLYQKKFGSVEIEPFNY</sequence>
<reference evidence="1 2" key="1">
    <citation type="submission" date="2023-07" db="EMBL/GenBank/DDBJ databases">
        <title>Genomic Encyclopedia of Type Strains, Phase IV (KMG-IV): sequencing the most valuable type-strain genomes for metagenomic binning, comparative biology and taxonomic classification.</title>
        <authorList>
            <person name="Goeker M."/>
        </authorList>
    </citation>
    <scope>NUCLEOTIDE SEQUENCE [LARGE SCALE GENOMIC DNA]</scope>
    <source>
        <strain evidence="1 2">DSM 12751</strain>
    </source>
</reference>
<evidence type="ECO:0000313" key="2">
    <source>
        <dbReference type="Proteomes" id="UP001235840"/>
    </source>
</evidence>
<comment type="caution">
    <text evidence="1">The sequence shown here is derived from an EMBL/GenBank/DDBJ whole genome shotgun (WGS) entry which is preliminary data.</text>
</comment>
<evidence type="ECO:0000313" key="1">
    <source>
        <dbReference type="EMBL" id="MDQ0165768.1"/>
    </source>
</evidence>
<dbReference type="Proteomes" id="UP001235840">
    <property type="component" value="Unassembled WGS sequence"/>
</dbReference>